<dbReference type="PANTHER" id="PTHR30619">
    <property type="entry name" value="DNA INTERNALIZATION/COMPETENCE PROTEIN COMEC/REC2"/>
    <property type="match status" value="1"/>
</dbReference>
<accession>A0A382VZF9</accession>
<evidence type="ECO:0000256" key="6">
    <source>
        <dbReference type="SAM" id="Phobius"/>
    </source>
</evidence>
<evidence type="ECO:0000256" key="5">
    <source>
        <dbReference type="ARBA" id="ARBA00023136"/>
    </source>
</evidence>
<evidence type="ECO:0000259" key="7">
    <source>
        <dbReference type="Pfam" id="PF03772"/>
    </source>
</evidence>
<dbReference type="AlphaFoldDB" id="A0A382VZF9"/>
<feature type="transmembrane region" description="Helical" evidence="6">
    <location>
        <begin position="6"/>
        <end position="25"/>
    </location>
</feature>
<organism evidence="8">
    <name type="scientific">marine metagenome</name>
    <dbReference type="NCBI Taxonomy" id="408172"/>
    <lineage>
        <taxon>unclassified sequences</taxon>
        <taxon>metagenomes</taxon>
        <taxon>ecological metagenomes</taxon>
    </lineage>
</organism>
<dbReference type="PANTHER" id="PTHR30619:SF1">
    <property type="entry name" value="RECOMBINATION PROTEIN 2"/>
    <property type="match status" value="1"/>
</dbReference>
<feature type="transmembrane region" description="Helical" evidence="6">
    <location>
        <begin position="103"/>
        <end position="121"/>
    </location>
</feature>
<dbReference type="Pfam" id="PF03772">
    <property type="entry name" value="Competence"/>
    <property type="match status" value="1"/>
</dbReference>
<keyword evidence="4 6" id="KW-1133">Transmembrane helix</keyword>
<evidence type="ECO:0000256" key="2">
    <source>
        <dbReference type="ARBA" id="ARBA00022475"/>
    </source>
</evidence>
<feature type="transmembrane region" description="Helical" evidence="6">
    <location>
        <begin position="248"/>
        <end position="267"/>
    </location>
</feature>
<comment type="subcellular location">
    <subcellularLocation>
        <location evidence="1">Cell membrane</location>
        <topology evidence="1">Multi-pass membrane protein</topology>
    </subcellularLocation>
</comment>
<evidence type="ECO:0000256" key="1">
    <source>
        <dbReference type="ARBA" id="ARBA00004651"/>
    </source>
</evidence>
<evidence type="ECO:0000256" key="4">
    <source>
        <dbReference type="ARBA" id="ARBA00022989"/>
    </source>
</evidence>
<reference evidence="8" key="1">
    <citation type="submission" date="2018-05" db="EMBL/GenBank/DDBJ databases">
        <authorList>
            <person name="Lanie J.A."/>
            <person name="Ng W.-L."/>
            <person name="Kazmierczak K.M."/>
            <person name="Andrzejewski T.M."/>
            <person name="Davidsen T.M."/>
            <person name="Wayne K.J."/>
            <person name="Tettelin H."/>
            <person name="Glass J.I."/>
            <person name="Rusch D."/>
            <person name="Podicherti R."/>
            <person name="Tsui H.-C.T."/>
            <person name="Winkler M.E."/>
        </authorList>
    </citation>
    <scope>NUCLEOTIDE SEQUENCE</scope>
</reference>
<dbReference type="NCBIfam" id="TIGR00360">
    <property type="entry name" value="ComEC_N-term"/>
    <property type="match status" value="1"/>
</dbReference>
<gene>
    <name evidence="8" type="ORF">METZ01_LOCUS404688</name>
</gene>
<feature type="transmembrane region" description="Helical" evidence="6">
    <location>
        <begin position="142"/>
        <end position="163"/>
    </location>
</feature>
<feature type="non-terminal residue" evidence="8">
    <location>
        <position position="281"/>
    </location>
</feature>
<feature type="transmembrane region" description="Helical" evidence="6">
    <location>
        <begin position="32"/>
        <end position="51"/>
    </location>
</feature>
<dbReference type="EMBL" id="UINC01155782">
    <property type="protein sequence ID" value="SVD51834.1"/>
    <property type="molecule type" value="Genomic_DNA"/>
</dbReference>
<evidence type="ECO:0000313" key="8">
    <source>
        <dbReference type="EMBL" id="SVD51834.1"/>
    </source>
</evidence>
<dbReference type="InterPro" id="IPR004477">
    <property type="entry name" value="ComEC_N"/>
</dbReference>
<evidence type="ECO:0000256" key="3">
    <source>
        <dbReference type="ARBA" id="ARBA00022692"/>
    </source>
</evidence>
<feature type="transmembrane region" description="Helical" evidence="6">
    <location>
        <begin position="202"/>
        <end position="228"/>
    </location>
</feature>
<keyword evidence="2" id="KW-1003">Cell membrane</keyword>
<proteinExistence type="predicted"/>
<keyword evidence="5 6" id="KW-0472">Membrane</keyword>
<dbReference type="GO" id="GO:0005886">
    <property type="term" value="C:plasma membrane"/>
    <property type="evidence" value="ECO:0007669"/>
    <property type="project" value="UniProtKB-SubCell"/>
</dbReference>
<dbReference type="InterPro" id="IPR052159">
    <property type="entry name" value="Competence_DNA_uptake"/>
</dbReference>
<name>A0A382VZF9_9ZZZZ</name>
<feature type="transmembrane region" description="Helical" evidence="6">
    <location>
        <begin position="175"/>
        <end position="195"/>
    </location>
</feature>
<protein>
    <recommendedName>
        <fullName evidence="7">ComEC/Rec2-related protein domain-containing protein</fullName>
    </recommendedName>
</protein>
<feature type="domain" description="ComEC/Rec2-related protein" evidence="7">
    <location>
        <begin position="3"/>
        <end position="265"/>
    </location>
</feature>
<sequence>MYSGTMHIFAISGLHIAMIAAILVQLMRLIRFPRVACGLLLIPVLWFYVAATGWQSSAVRSSVMVTIVAMGWILKRPSDLVNSLAAAALLILLWEPQQLFMTGFQLSFCVVVSIAMFALPLQERIQNRLQPDPLLPPELWPWWSRFAIRIATPLVAVSAAAWLGSLPLAASTFNLFTPVTLLVNALIVPLAGLALASSLGCLIFAVWFPLVSELFAHSAWLWMWWMMWLSETAAALPLSHQYVAAPPAWLMLIYVAALALWAMPLVLKTKRLGTLALAGLA</sequence>
<keyword evidence="3 6" id="KW-0812">Transmembrane</keyword>